<dbReference type="PROSITE" id="PS00125">
    <property type="entry name" value="SER_THR_PHOSPHATASE"/>
    <property type="match status" value="1"/>
</dbReference>
<keyword evidence="4" id="KW-1185">Reference proteome</keyword>
<evidence type="ECO:0000259" key="2">
    <source>
        <dbReference type="PROSITE" id="PS00125"/>
    </source>
</evidence>
<dbReference type="SUPFAM" id="SSF56300">
    <property type="entry name" value="Metallo-dependent phosphatases"/>
    <property type="match status" value="1"/>
</dbReference>
<dbReference type="InterPro" id="IPR029052">
    <property type="entry name" value="Metallo-depent_PP-like"/>
</dbReference>
<dbReference type="EC" id="3.1.3.16" evidence="1"/>
<comment type="catalytic activity">
    <reaction evidence="1">
        <text>O-phospho-L-threonyl-[protein] + H2O = L-threonyl-[protein] + phosphate</text>
        <dbReference type="Rhea" id="RHEA:47004"/>
        <dbReference type="Rhea" id="RHEA-COMP:11060"/>
        <dbReference type="Rhea" id="RHEA-COMP:11605"/>
        <dbReference type="ChEBI" id="CHEBI:15377"/>
        <dbReference type="ChEBI" id="CHEBI:30013"/>
        <dbReference type="ChEBI" id="CHEBI:43474"/>
        <dbReference type="ChEBI" id="CHEBI:61977"/>
        <dbReference type="EC" id="3.1.3.16"/>
    </reaction>
</comment>
<dbReference type="Gene3D" id="3.60.21.10">
    <property type="match status" value="1"/>
</dbReference>
<dbReference type="InterPro" id="IPR006186">
    <property type="entry name" value="Ser/Thr-sp_prot-phosphatase"/>
</dbReference>
<feature type="domain" description="Serine/threonine specific protein phosphatases" evidence="2">
    <location>
        <begin position="197"/>
        <end position="202"/>
    </location>
</feature>
<evidence type="ECO:0000313" key="4">
    <source>
        <dbReference type="Proteomes" id="UP000024635"/>
    </source>
</evidence>
<evidence type="ECO:0000313" key="3">
    <source>
        <dbReference type="EMBL" id="EYB83387.1"/>
    </source>
</evidence>
<gene>
    <name evidence="3" type="primary">Acey_s0336.g2880</name>
    <name evidence="3" type="synonym">Acey-Y40H4A.2</name>
    <name evidence="3" type="ORF">Y032_0336g2880</name>
</gene>
<dbReference type="EMBL" id="JARK01001672">
    <property type="protein sequence ID" value="EYB83387.1"/>
    <property type="molecule type" value="Genomic_DNA"/>
</dbReference>
<dbReference type="Pfam" id="PF00149">
    <property type="entry name" value="Metallophos"/>
    <property type="match status" value="1"/>
</dbReference>
<organism evidence="3 4">
    <name type="scientific">Ancylostoma ceylanicum</name>
    <dbReference type="NCBI Taxonomy" id="53326"/>
    <lineage>
        <taxon>Eukaryota</taxon>
        <taxon>Metazoa</taxon>
        <taxon>Ecdysozoa</taxon>
        <taxon>Nematoda</taxon>
        <taxon>Chromadorea</taxon>
        <taxon>Rhabditida</taxon>
        <taxon>Rhabditina</taxon>
        <taxon>Rhabditomorpha</taxon>
        <taxon>Strongyloidea</taxon>
        <taxon>Ancylostomatidae</taxon>
        <taxon>Ancylostomatinae</taxon>
        <taxon>Ancylostoma</taxon>
    </lineage>
</organism>
<dbReference type="InterPro" id="IPR050341">
    <property type="entry name" value="PP1_catalytic_subunit"/>
</dbReference>
<comment type="similarity">
    <text evidence="1">Belongs to the PPP phosphatase family.</text>
</comment>
<protein>
    <recommendedName>
        <fullName evidence="1">Serine/threonine-protein phosphatase</fullName>
        <ecNumber evidence="1">3.1.3.16</ecNumber>
    </recommendedName>
</protein>
<dbReference type="PRINTS" id="PR00114">
    <property type="entry name" value="STPHPHTASE"/>
</dbReference>
<dbReference type="GO" id="GO:0004722">
    <property type="term" value="F:protein serine/threonine phosphatase activity"/>
    <property type="evidence" value="ECO:0007669"/>
    <property type="project" value="UniProtKB-EC"/>
</dbReference>
<reference evidence="4" key="1">
    <citation type="journal article" date="2015" name="Nat. Genet.">
        <title>The genome and transcriptome of the zoonotic hookworm Ancylostoma ceylanicum identify infection-specific gene families.</title>
        <authorList>
            <person name="Schwarz E.M."/>
            <person name="Hu Y."/>
            <person name="Antoshechkin I."/>
            <person name="Miller M.M."/>
            <person name="Sternberg P.W."/>
            <person name="Aroian R.V."/>
        </authorList>
    </citation>
    <scope>NUCLEOTIDE SEQUENCE</scope>
    <source>
        <strain evidence="4">HY135</strain>
    </source>
</reference>
<dbReference type="Proteomes" id="UP000024635">
    <property type="component" value="Unassembled WGS sequence"/>
</dbReference>
<dbReference type="AlphaFoldDB" id="A0A016RZ58"/>
<name>A0A016RZ58_9BILA</name>
<dbReference type="GO" id="GO:0005737">
    <property type="term" value="C:cytoplasm"/>
    <property type="evidence" value="ECO:0007669"/>
    <property type="project" value="TreeGrafter"/>
</dbReference>
<sequence length="432" mass="48951">MNNIENSFLISSEVHFDISVYNIHCVMNRTQIEKTSEKVENNADDGVDSEIESYMDQMITKIMTARFTKPWLSKQLHRFYAMQIIVELFFSLSHNAPEVDARLTIEEIHDVTRVAAESFLRQKSLIRLSSDCLPVTVVGDLHGQLTDLRKIIDRCGDPSRNTYIFLGDYVDRGTQGLELAILLFAYQIRYPNRVFLLRGNHEDVNTTSTYGFYDECMMKYGRRGEWVYLMLVNAFNHLPLAAVIGGRVLCMHGGLSPHIQTLTDIERIQRPSIIPPYGILCDIVWSDPDTHQPGWSLSCRGISFSFDESVVEQFCQKHGIDLIVRAHQITAEMIRGGHRMFAGGRLVTIFSAPNYQNMMNDGCVLRVKKNVGLQMKSCLGNISLMKCLTERKLSVRGEFPDFSTYSSTAATNATKTSADAKLSCKMSKLNKV</sequence>
<proteinExistence type="inferred from homology"/>
<dbReference type="SMART" id="SM00156">
    <property type="entry name" value="PP2Ac"/>
    <property type="match status" value="1"/>
</dbReference>
<dbReference type="GO" id="GO:0005634">
    <property type="term" value="C:nucleus"/>
    <property type="evidence" value="ECO:0007669"/>
    <property type="project" value="TreeGrafter"/>
</dbReference>
<dbReference type="PANTHER" id="PTHR11668">
    <property type="entry name" value="SERINE/THREONINE PROTEIN PHOSPHATASE"/>
    <property type="match status" value="1"/>
</dbReference>
<dbReference type="InterPro" id="IPR004843">
    <property type="entry name" value="Calcineurin-like_PHP"/>
</dbReference>
<evidence type="ECO:0000256" key="1">
    <source>
        <dbReference type="RuleBase" id="RU004273"/>
    </source>
</evidence>
<dbReference type="STRING" id="53326.A0A016RZ58"/>
<accession>A0A016RZ58</accession>
<comment type="caution">
    <text evidence="3">The sequence shown here is derived from an EMBL/GenBank/DDBJ whole genome shotgun (WGS) entry which is preliminary data.</text>
</comment>
<dbReference type="PANTHER" id="PTHR11668:SF516">
    <property type="entry name" value="SERINE_THREONINE SPECIFIC PROTEIN PHOSPHATASES DOMAIN-CONTAINING PROTEIN"/>
    <property type="match status" value="1"/>
</dbReference>
<dbReference type="OrthoDB" id="5831000at2759"/>
<keyword evidence="1" id="KW-0378">Hydrolase</keyword>